<evidence type="ECO:0000256" key="5">
    <source>
        <dbReference type="ARBA" id="ARBA00023049"/>
    </source>
</evidence>
<dbReference type="RefSeq" id="WP_114352916.1">
    <property type="nucleotide sequence ID" value="NZ_QPJJ01000007.1"/>
</dbReference>
<dbReference type="Gene3D" id="3.30.2010.10">
    <property type="entry name" value="Metalloproteases ('zincins'), catalytic domain"/>
    <property type="match status" value="1"/>
</dbReference>
<dbReference type="Pfam" id="PF16491">
    <property type="entry name" value="Peptidase_M48_N"/>
    <property type="match status" value="1"/>
</dbReference>
<feature type="transmembrane region" description="Helical" evidence="7">
    <location>
        <begin position="121"/>
        <end position="141"/>
    </location>
</feature>
<feature type="transmembrane region" description="Helical" evidence="7">
    <location>
        <begin position="7"/>
        <end position="24"/>
    </location>
</feature>
<accession>A0A368XUI5</accession>
<dbReference type="InterPro" id="IPR001915">
    <property type="entry name" value="Peptidase_M48"/>
</dbReference>
<dbReference type="InterPro" id="IPR032456">
    <property type="entry name" value="Peptidase_M48_N"/>
</dbReference>
<dbReference type="GO" id="GO:0004222">
    <property type="term" value="F:metalloendopeptidase activity"/>
    <property type="evidence" value="ECO:0007669"/>
    <property type="project" value="InterPro"/>
</dbReference>
<keyword evidence="11" id="KW-1185">Reference proteome</keyword>
<name>A0A368XUI5_9BACI</name>
<dbReference type="AlphaFoldDB" id="A0A368XUI5"/>
<dbReference type="Pfam" id="PF01435">
    <property type="entry name" value="Peptidase_M48"/>
    <property type="match status" value="1"/>
</dbReference>
<evidence type="ECO:0000313" key="10">
    <source>
        <dbReference type="EMBL" id="RCW69694.1"/>
    </source>
</evidence>
<evidence type="ECO:0000313" key="11">
    <source>
        <dbReference type="Proteomes" id="UP000252585"/>
    </source>
</evidence>
<feature type="transmembrane region" description="Helical" evidence="7">
    <location>
        <begin position="36"/>
        <end position="57"/>
    </location>
</feature>
<feature type="domain" description="Peptidase M48" evidence="8">
    <location>
        <begin position="182"/>
        <end position="386"/>
    </location>
</feature>
<evidence type="ECO:0000256" key="7">
    <source>
        <dbReference type="SAM" id="Phobius"/>
    </source>
</evidence>
<dbReference type="GO" id="GO:0006508">
    <property type="term" value="P:proteolysis"/>
    <property type="evidence" value="ECO:0007669"/>
    <property type="project" value="UniProtKB-KW"/>
</dbReference>
<feature type="domain" description="CAAX prenyl protease 1 N-terminal" evidence="9">
    <location>
        <begin position="48"/>
        <end position="177"/>
    </location>
</feature>
<evidence type="ECO:0000256" key="3">
    <source>
        <dbReference type="ARBA" id="ARBA00022801"/>
    </source>
</evidence>
<dbReference type="OrthoDB" id="9781930at2"/>
<keyword evidence="4 6" id="KW-0862">Zinc</keyword>
<evidence type="ECO:0000259" key="8">
    <source>
        <dbReference type="Pfam" id="PF01435"/>
    </source>
</evidence>
<keyword evidence="7" id="KW-0812">Transmembrane</keyword>
<comment type="cofactor">
    <cofactor evidence="6">
        <name>Zn(2+)</name>
        <dbReference type="ChEBI" id="CHEBI:29105"/>
    </cofactor>
    <text evidence="6">Binds 1 zinc ion per subunit.</text>
</comment>
<reference evidence="10 11" key="1">
    <citation type="submission" date="2018-07" db="EMBL/GenBank/DDBJ databases">
        <title>Genomic Encyclopedia of Type Strains, Phase IV (KMG-IV): sequencing the most valuable type-strain genomes for metagenomic binning, comparative biology and taxonomic classification.</title>
        <authorList>
            <person name="Goeker M."/>
        </authorList>
    </citation>
    <scope>NUCLEOTIDE SEQUENCE [LARGE SCALE GENOMIC DNA]</scope>
    <source>
        <strain evidence="10 11">DSM 27696</strain>
    </source>
</reference>
<feature type="transmembrane region" description="Helical" evidence="7">
    <location>
        <begin position="78"/>
        <end position="101"/>
    </location>
</feature>
<keyword evidence="2" id="KW-0479">Metal-binding</keyword>
<comment type="similarity">
    <text evidence="6">Belongs to the peptidase M48 family.</text>
</comment>
<keyword evidence="5 6" id="KW-0482">Metalloprotease</keyword>
<dbReference type="Proteomes" id="UP000252585">
    <property type="component" value="Unassembled WGS sequence"/>
</dbReference>
<evidence type="ECO:0000256" key="2">
    <source>
        <dbReference type="ARBA" id="ARBA00022723"/>
    </source>
</evidence>
<proteinExistence type="inferred from homology"/>
<keyword evidence="1 6" id="KW-0645">Protease</keyword>
<feature type="transmembrane region" description="Helical" evidence="7">
    <location>
        <begin position="303"/>
        <end position="320"/>
    </location>
</feature>
<dbReference type="GO" id="GO:0046872">
    <property type="term" value="F:metal ion binding"/>
    <property type="evidence" value="ECO:0007669"/>
    <property type="project" value="UniProtKB-KW"/>
</dbReference>
<dbReference type="EMBL" id="QPJJ01000007">
    <property type="protein sequence ID" value="RCW69694.1"/>
    <property type="molecule type" value="Genomic_DNA"/>
</dbReference>
<comment type="caution">
    <text evidence="10">The sequence shown here is derived from an EMBL/GenBank/DDBJ whole genome shotgun (WGS) entry which is preliminary data.</text>
</comment>
<feature type="transmembrane region" description="Helical" evidence="7">
    <location>
        <begin position="148"/>
        <end position="167"/>
    </location>
</feature>
<evidence type="ECO:0000256" key="4">
    <source>
        <dbReference type="ARBA" id="ARBA00022833"/>
    </source>
</evidence>
<protein>
    <submittedName>
        <fullName evidence="10">Zn-dependent protease with chaperone function</fullName>
    </submittedName>
</protein>
<gene>
    <name evidence="10" type="ORF">DFR57_10782</name>
</gene>
<keyword evidence="7" id="KW-0472">Membrane</keyword>
<organism evidence="10 11">
    <name type="scientific">Saliterribacillus persicus</name>
    <dbReference type="NCBI Taxonomy" id="930114"/>
    <lineage>
        <taxon>Bacteria</taxon>
        <taxon>Bacillati</taxon>
        <taxon>Bacillota</taxon>
        <taxon>Bacilli</taxon>
        <taxon>Bacillales</taxon>
        <taxon>Bacillaceae</taxon>
        <taxon>Saliterribacillus</taxon>
    </lineage>
</organism>
<evidence type="ECO:0000256" key="6">
    <source>
        <dbReference type="RuleBase" id="RU003983"/>
    </source>
</evidence>
<sequence>MIKKVFIPYLFYCVALIIYFGWLYPLETYGDTRYAAYMHALFFMQLPLTVLLLFFVWKQKLFMKWIDRYSQYEWIKTLVFAFCLAFLDLLIHLPFRIMAFFFMTQEGVRNQSPLNWVTEMFIETLLFALALTVIIYIARIFMAKYKRAWGIILWVVSVPVVLFIMYIQPVWLDPLFDEFQPLPEGSLKEEILSLTNEAGLEDATLLMVNKSEKLTTFNAYVTGIFGHARIVLWDTTLEGMNEDEILFILAHEIAHYIDNHVYLGISLYLILSLLVMLFLAWLTTRYIKISYAGKKQLPNFESVVKLLLIVSILLIAATPMQQFISRQIEREADQYAIVHTDNLEPAKESYQTLAEQSKTDIDPLFLVKFFRYSHPPIKERINRIEQEMQNRETNAAPRS</sequence>
<dbReference type="PANTHER" id="PTHR10120">
    <property type="entry name" value="CAAX PRENYL PROTEASE 1"/>
    <property type="match status" value="1"/>
</dbReference>
<feature type="transmembrane region" description="Helical" evidence="7">
    <location>
        <begin position="261"/>
        <end position="282"/>
    </location>
</feature>
<keyword evidence="3 6" id="KW-0378">Hydrolase</keyword>
<evidence type="ECO:0000256" key="1">
    <source>
        <dbReference type="ARBA" id="ARBA00022670"/>
    </source>
</evidence>
<keyword evidence="7" id="KW-1133">Transmembrane helix</keyword>
<evidence type="ECO:0000259" key="9">
    <source>
        <dbReference type="Pfam" id="PF16491"/>
    </source>
</evidence>